<feature type="region of interest" description="Disordered" evidence="1">
    <location>
        <begin position="80"/>
        <end position="104"/>
    </location>
</feature>
<evidence type="ECO:0000313" key="3">
    <source>
        <dbReference type="Proteomes" id="UP000265100"/>
    </source>
</evidence>
<feature type="region of interest" description="Disordered" evidence="1">
    <location>
        <begin position="513"/>
        <end position="538"/>
    </location>
</feature>
<evidence type="ECO:0000313" key="2">
    <source>
        <dbReference type="Ensembl" id="ENSACLP00000028838.2"/>
    </source>
</evidence>
<keyword evidence="3" id="KW-1185">Reference proteome</keyword>
<dbReference type="AlphaFoldDB" id="A0A3P8QHF1"/>
<organism evidence="2 3">
    <name type="scientific">Astatotilapia calliptera</name>
    <name type="common">Eastern happy</name>
    <name type="synonym">Chromis callipterus</name>
    <dbReference type="NCBI Taxonomy" id="8154"/>
    <lineage>
        <taxon>Eukaryota</taxon>
        <taxon>Metazoa</taxon>
        <taxon>Chordata</taxon>
        <taxon>Craniata</taxon>
        <taxon>Vertebrata</taxon>
        <taxon>Euteleostomi</taxon>
        <taxon>Actinopterygii</taxon>
        <taxon>Neopterygii</taxon>
        <taxon>Teleostei</taxon>
        <taxon>Neoteleostei</taxon>
        <taxon>Acanthomorphata</taxon>
        <taxon>Ovalentaria</taxon>
        <taxon>Cichlomorphae</taxon>
        <taxon>Cichliformes</taxon>
        <taxon>Cichlidae</taxon>
        <taxon>African cichlids</taxon>
        <taxon>Pseudocrenilabrinae</taxon>
        <taxon>Haplochromini</taxon>
        <taxon>Astatotilapia</taxon>
    </lineage>
</organism>
<sequence>MCQNHPSHELNVPRGLQEADFLALLRSTFPQLAAGEPFTILIGRNHNLIPPRVESMTAEEICKNGTGNPGIYIRLKGPEKRSLQREDATAAELPPPSLDSTTLTTEVESEKPQISQSDTHVHLKVHNVEDPQMDTISPNRVDDSRSLGFQAPIEDEEYEYLEQEEGYTTELDYVTTSRFLTQTVPSKRRKKHGKRRISKSQNCIDLKIRILENPNIEVLSNTVFRMYRLHKLKVRRGLKEADFLKLLRSTFPQLAGDEPFDLFLYCNLKKLKPLQVDSVTPEEIIRVSRGSTLYIRLQKEDADEDHEDLPSTETDTHINLRIRILEKRKINVLSKQVFQTCPLHKLKVHRGLQEADFLKLLRSTFPQLAGDEPFDLFLRAKHNKLKPLKGDSVTPEEIIRLSRGSTLYIQQSLCPEDLRLKIRILEDPKIDKITNIMCQNHPSHELNVPRGLQEADFLALLRSTFPQLAAGEPFTILIGRNHDLIPPRVESMTAEEICKNRTRNPGIYIRLKGPEKRSLQREDATAAELPPPSLDSTTLTTEVESEKPQISQSDTHVHLKVHIVEDPQMDTISPNLFQNYLPHELQVPRGLQEADFLAQLRSTFPQLAAAEPLELLISNDDKILELLNMESLTTEEIKEAVQSTGSATLFVRLKASEDVQDDVNKLDGAEDSSSFSEQTTLHRSNERKPLDEDLKDIILRALPLISEDTQQSLIHKLLSDGVESTQDLKFVIEDDIADLLPPLQLQTLLEAFKNETDLVTLDLPVIPSSSSLLSSPAASPCSTSSGVLPLSNQEHDNSESCGQTTLFRKHWAETFQVPWDLMPMEIQAAVAEGKRPSPAARRQMVRILADEMRKHELNPTRAQCVTICRNIVRKYPQSFADLCDNGQLLEEDYISLVIQIKNRIDNLKRTSNFRHSRLSGMKRGSTNNYGCARFEPGLLPEETNETVERKRQRLEEIYHQDGSSMVEKDEVKELMKVTFYLQRRQINALPVPAIRDLRGRWPYLFTHNGLYTHFELLTDIKVLRTLEVAMEECGPTILEVFSKSTNPDIQSILSVGPKLELSFCILQLLMAHFSEPLGGLILFANANATAAELQTTLQLPPTPRLILLAESPKSSIRRWMISLEGHIICEGIQPTFLSGLAAVFSTYYIFNLQYQDDAACTLEFIQRRLIGINPDTGTKVPQGKFPSKETGKFTQEKTSPVNPQVLKLLKKLMDVNPAVYTHTTMFPSLQGTSN</sequence>
<dbReference type="Ensembl" id="ENSACLT00000029516.2">
    <property type="protein sequence ID" value="ENSACLP00000028838.2"/>
    <property type="gene ID" value="ENSACLG00000019571.2"/>
</dbReference>
<feature type="compositionally biased region" description="Basic and acidic residues" evidence="1">
    <location>
        <begin position="513"/>
        <end position="524"/>
    </location>
</feature>
<dbReference type="Proteomes" id="UP000265100">
    <property type="component" value="Chromosome 3"/>
</dbReference>
<dbReference type="PANTHER" id="PTHR31025:SF30">
    <property type="entry name" value="SI:DKEY-15H8.17"/>
    <property type="match status" value="1"/>
</dbReference>
<reference evidence="2" key="3">
    <citation type="submission" date="2025-09" db="UniProtKB">
        <authorList>
            <consortium name="Ensembl"/>
        </authorList>
    </citation>
    <scope>IDENTIFICATION</scope>
</reference>
<feature type="compositionally biased region" description="Polar residues" evidence="1">
    <location>
        <begin position="671"/>
        <end position="682"/>
    </location>
</feature>
<dbReference type="GeneTree" id="ENSGT00940000163828"/>
<accession>A0A3P8QHF1</accession>
<protein>
    <submittedName>
        <fullName evidence="2">Uncharacterized protein</fullName>
    </submittedName>
</protein>
<reference evidence="2" key="1">
    <citation type="submission" date="2018-05" db="EMBL/GenBank/DDBJ databases">
        <authorList>
            <person name="Datahose"/>
        </authorList>
    </citation>
    <scope>NUCLEOTIDE SEQUENCE</scope>
</reference>
<dbReference type="PANTHER" id="PTHR31025">
    <property type="entry name" value="SI:CH211-196P9.1-RELATED"/>
    <property type="match status" value="1"/>
</dbReference>
<feature type="region of interest" description="Disordered" evidence="1">
    <location>
        <begin position="665"/>
        <end position="687"/>
    </location>
</feature>
<evidence type="ECO:0000256" key="1">
    <source>
        <dbReference type="SAM" id="MobiDB-lite"/>
    </source>
</evidence>
<reference evidence="2" key="2">
    <citation type="submission" date="2025-08" db="UniProtKB">
        <authorList>
            <consortium name="Ensembl"/>
        </authorList>
    </citation>
    <scope>IDENTIFICATION</scope>
</reference>
<proteinExistence type="predicted"/>
<dbReference type="STRING" id="8154.ENSACLP00000028838"/>
<name>A0A3P8QHF1_ASTCA</name>
<dbReference type="Bgee" id="ENSACLG00000019571">
    <property type="expression patterns" value="Expressed in brain and 5 other cell types or tissues"/>
</dbReference>